<feature type="compositionally biased region" description="Acidic residues" evidence="1">
    <location>
        <begin position="38"/>
        <end position="49"/>
    </location>
</feature>
<name>A0A0N9N7S5_9EURY</name>
<evidence type="ECO:0000313" key="3">
    <source>
        <dbReference type="Proteomes" id="UP000060390"/>
    </source>
</evidence>
<dbReference type="Proteomes" id="UP000060390">
    <property type="component" value="Chromosome"/>
</dbReference>
<reference evidence="3" key="1">
    <citation type="submission" date="2015-05" db="EMBL/GenBank/DDBJ databases">
        <title>Complete genome sequence of Halanaeroarchaeum sulfurireducens type strain M27-SA2, a sulfate-reducer haloarchaeon from marine anoxic lake Medee.</title>
        <authorList>
            <person name="Messina E."/>
            <person name="Kublanov I.V."/>
            <person name="Toshchakov S."/>
            <person name="Arcadi E."/>
            <person name="La Spada G."/>
            <person name="La Cono V."/>
            <person name="Yakimov M.M."/>
        </authorList>
    </citation>
    <scope>NUCLEOTIDE SEQUENCE [LARGE SCALE GENOMIC DNA]</scope>
    <source>
        <strain evidence="3">M27-SA2</strain>
    </source>
</reference>
<proteinExistence type="predicted"/>
<evidence type="ECO:0000256" key="1">
    <source>
        <dbReference type="SAM" id="MobiDB-lite"/>
    </source>
</evidence>
<accession>A0A0N9N7S5</accession>
<dbReference type="EMBL" id="CP011564">
    <property type="protein sequence ID" value="ALG82900.1"/>
    <property type="molecule type" value="Genomic_DNA"/>
</dbReference>
<dbReference type="STRING" id="1604004.HLASA_2025"/>
<evidence type="ECO:0000313" key="2">
    <source>
        <dbReference type="EMBL" id="ALG82900.1"/>
    </source>
</evidence>
<dbReference type="KEGG" id="hsf:HLASA_2025"/>
<dbReference type="AlphaFoldDB" id="A0A0N9N7S5"/>
<protein>
    <submittedName>
        <fullName evidence="2">Uncharacterized protein</fullName>
    </submittedName>
</protein>
<dbReference type="GeneID" id="26011357"/>
<feature type="region of interest" description="Disordered" evidence="1">
    <location>
        <begin position="1"/>
        <end position="55"/>
    </location>
</feature>
<reference evidence="2 3" key="2">
    <citation type="journal article" date="2016" name="Stand. Genomic Sci.">
        <title>Complete genome sequence of 'Halanaeroarchaeum sulfurireducens' M27-SA2, a sulfur-reducing and acetate-oxidizing haloarchaeon from the deep-sea hypersaline anoxic lake Medee.</title>
        <authorList>
            <person name="Messina E."/>
            <person name="Sorokin D.Y."/>
            <person name="Kublanov I.V."/>
            <person name="Toshchakov S."/>
            <person name="Lopatina A."/>
            <person name="Arcadi E."/>
            <person name="Smedile F."/>
            <person name="La Spada G."/>
            <person name="La Cono V."/>
            <person name="Yakimov M.M."/>
        </authorList>
    </citation>
    <scope>NUCLEOTIDE SEQUENCE [LARGE SCALE GENOMIC DNA]</scope>
    <source>
        <strain evidence="2 3">M27-SA2</strain>
    </source>
</reference>
<gene>
    <name evidence="2" type="ORF">HLASA_2025</name>
</gene>
<organism evidence="2 3">
    <name type="scientific">Halanaeroarchaeum sulfurireducens</name>
    <dbReference type="NCBI Taxonomy" id="1604004"/>
    <lineage>
        <taxon>Archaea</taxon>
        <taxon>Methanobacteriati</taxon>
        <taxon>Methanobacteriota</taxon>
        <taxon>Stenosarchaea group</taxon>
        <taxon>Halobacteria</taxon>
        <taxon>Halobacteriales</taxon>
        <taxon>Halobacteriaceae</taxon>
        <taxon>Halanaeroarchaeum</taxon>
    </lineage>
</organism>
<dbReference type="RefSeq" id="WP_054519906.1">
    <property type="nucleotide sequence ID" value="NZ_CP011564.1"/>
</dbReference>
<sequence>MSSDSPESGDDQPDADSTNAETELQDVDEEPVNLTQVDPEEIDPEDLENQEWSLGGDDTGYIKFGGMVFEVQDPEDDEILNLIVGAATGEGEAGQMDGSDRMFALCDSAVVSPEITPERWRQMKSGERIGLTMRIAEWAGIDQMMDFPEGGEAPPQAE</sequence>